<dbReference type="AlphaFoldDB" id="A0AAD1QX95"/>
<gene>
    <name evidence="2" type="ORF">PECUL_23A028278</name>
</gene>
<name>A0AAD1QX95_PELCU</name>
<dbReference type="Proteomes" id="UP001295444">
    <property type="component" value="Chromosome 01"/>
</dbReference>
<keyword evidence="3" id="KW-1185">Reference proteome</keyword>
<dbReference type="EMBL" id="OW240912">
    <property type="protein sequence ID" value="CAH2218537.1"/>
    <property type="molecule type" value="Genomic_DNA"/>
</dbReference>
<proteinExistence type="predicted"/>
<reference evidence="2" key="1">
    <citation type="submission" date="2022-03" db="EMBL/GenBank/DDBJ databases">
        <authorList>
            <person name="Alioto T."/>
            <person name="Alioto T."/>
            <person name="Gomez Garrido J."/>
        </authorList>
    </citation>
    <scope>NUCLEOTIDE SEQUENCE</scope>
</reference>
<organism evidence="2 3">
    <name type="scientific">Pelobates cultripes</name>
    <name type="common">Western spadefoot toad</name>
    <dbReference type="NCBI Taxonomy" id="61616"/>
    <lineage>
        <taxon>Eukaryota</taxon>
        <taxon>Metazoa</taxon>
        <taxon>Chordata</taxon>
        <taxon>Craniata</taxon>
        <taxon>Vertebrata</taxon>
        <taxon>Euteleostomi</taxon>
        <taxon>Amphibia</taxon>
        <taxon>Batrachia</taxon>
        <taxon>Anura</taxon>
        <taxon>Pelobatoidea</taxon>
        <taxon>Pelobatidae</taxon>
        <taxon>Pelobates</taxon>
    </lineage>
</organism>
<evidence type="ECO:0000313" key="2">
    <source>
        <dbReference type="EMBL" id="CAH2218537.1"/>
    </source>
</evidence>
<protein>
    <submittedName>
        <fullName evidence="2">Uncharacterized protein</fullName>
    </submittedName>
</protein>
<feature type="region of interest" description="Disordered" evidence="1">
    <location>
        <begin position="1"/>
        <end position="85"/>
    </location>
</feature>
<sequence length="85" mass="9138">MQSQNASKGKQTCGPITVSGRGAASRRTRLSPVGRTRRYEVDGRGEAATYVSGPPRRVLASDREKPRAPASSHWSSGSERRQPSG</sequence>
<feature type="compositionally biased region" description="Polar residues" evidence="1">
    <location>
        <begin position="1"/>
        <end position="10"/>
    </location>
</feature>
<evidence type="ECO:0000313" key="3">
    <source>
        <dbReference type="Proteomes" id="UP001295444"/>
    </source>
</evidence>
<accession>A0AAD1QX95</accession>
<evidence type="ECO:0000256" key="1">
    <source>
        <dbReference type="SAM" id="MobiDB-lite"/>
    </source>
</evidence>